<dbReference type="RefSeq" id="WP_259312602.1">
    <property type="nucleotide sequence ID" value="NZ_CP087164.1"/>
</dbReference>
<feature type="chain" id="PRO_5039089464" evidence="1">
    <location>
        <begin position="24"/>
        <end position="170"/>
    </location>
</feature>
<dbReference type="AlphaFoldDB" id="A0A9E6Y1Q2"/>
<organism evidence="2 3">
    <name type="scientific">Capillimicrobium parvum</name>
    <dbReference type="NCBI Taxonomy" id="2884022"/>
    <lineage>
        <taxon>Bacteria</taxon>
        <taxon>Bacillati</taxon>
        <taxon>Actinomycetota</taxon>
        <taxon>Thermoleophilia</taxon>
        <taxon>Solirubrobacterales</taxon>
        <taxon>Capillimicrobiaceae</taxon>
        <taxon>Capillimicrobium</taxon>
    </lineage>
</organism>
<name>A0A9E6Y1Q2_9ACTN</name>
<feature type="signal peptide" evidence="1">
    <location>
        <begin position="1"/>
        <end position="23"/>
    </location>
</feature>
<gene>
    <name evidence="2" type="ORF">DSM104329_05012</name>
</gene>
<accession>A0A9E6Y1Q2</accession>
<dbReference type="Proteomes" id="UP001162834">
    <property type="component" value="Chromosome"/>
</dbReference>
<protein>
    <submittedName>
        <fullName evidence="2">Uncharacterized protein</fullName>
    </submittedName>
</protein>
<evidence type="ECO:0000313" key="2">
    <source>
        <dbReference type="EMBL" id="UGS38582.1"/>
    </source>
</evidence>
<keyword evidence="3" id="KW-1185">Reference proteome</keyword>
<keyword evidence="1" id="KW-0732">Signal</keyword>
<evidence type="ECO:0000256" key="1">
    <source>
        <dbReference type="SAM" id="SignalP"/>
    </source>
</evidence>
<dbReference type="KEGG" id="sbae:DSM104329_05012"/>
<reference evidence="2" key="1">
    <citation type="journal article" date="2022" name="Int. J. Syst. Evol. Microbiol.">
        <title>Pseudomonas aegrilactucae sp. nov. and Pseudomonas morbosilactucae sp. nov., pathogens causing bacterial rot of lettuce in Japan.</title>
        <authorList>
            <person name="Sawada H."/>
            <person name="Fujikawa T."/>
            <person name="Satou M."/>
        </authorList>
    </citation>
    <scope>NUCLEOTIDE SEQUENCE</scope>
    <source>
        <strain evidence="2">0166_1</strain>
    </source>
</reference>
<proteinExistence type="predicted"/>
<evidence type="ECO:0000313" key="3">
    <source>
        <dbReference type="Proteomes" id="UP001162834"/>
    </source>
</evidence>
<dbReference type="EMBL" id="CP087164">
    <property type="protein sequence ID" value="UGS38582.1"/>
    <property type="molecule type" value="Genomic_DNA"/>
</dbReference>
<sequence>MRIRLLPVAVLAAALLPAAPAAAKSYDVPAALGSAVDRVKDRSSLPVLLPQRLALDTSARLYGTGSGNTRSWELTLGGAPNCGANVCMLAFFSAERGGTPAFKRQVRLRGGVTGYFKPLTCGGSCSPPEIQFVRGGVLYTIQAKVPDAKDAGQRRRLVRAANSALRAGPR</sequence>